<evidence type="ECO:0000313" key="4">
    <source>
        <dbReference type="Proteomes" id="UP001215598"/>
    </source>
</evidence>
<dbReference type="AlphaFoldDB" id="A0AAD7JRI5"/>
<dbReference type="Gene3D" id="3.40.50.300">
    <property type="entry name" value="P-loop containing nucleotide triphosphate hydrolases"/>
    <property type="match status" value="1"/>
</dbReference>
<accession>A0AAD7JRI5</accession>
<sequence length="352" mass="38893">MPTYTRQTHRHRGPVLKGVSRIYQCGLSGRAGAVARAVARRAPKQIRMGRRTDRKTKKPQSLSKGGWAGEEGGERRCELQGGKTIIVLVVIPGCGKTAVAVALTHIFGFGHTQSDDVRAKKPAPVFVQNLLDLLKKHDVVVADKCEQAPDAAPRGTARRHRLVLAVRQAPRVNWGVDTLRAALVHCICADRVQQRGTNQQALLASSDDAAKKLRMFLQRAQPLAADEVDAVVLRSPIRLPRLLFPSRGTRWLWSLERKELGGDADGGADARVEEQVGELCRVLFSSSHSGRWRHEGRLKENRPARKEKGVGAVVRIFASTSTYDLWTPRSRSTHARPHPPPRPATAILILRE</sequence>
<dbReference type="Proteomes" id="UP001215598">
    <property type="component" value="Unassembled WGS sequence"/>
</dbReference>
<feature type="domain" description="tRNA ligase kinase" evidence="2">
    <location>
        <begin position="85"/>
        <end position="146"/>
    </location>
</feature>
<protein>
    <recommendedName>
        <fullName evidence="2">tRNA ligase kinase domain-containing protein</fullName>
    </recommendedName>
</protein>
<dbReference type="GO" id="GO:0005634">
    <property type="term" value="C:nucleus"/>
    <property type="evidence" value="ECO:0007669"/>
    <property type="project" value="TreeGrafter"/>
</dbReference>
<dbReference type="InterPro" id="IPR015966">
    <property type="entry name" value="tRNA_lig_kin_fungi"/>
</dbReference>
<feature type="compositionally biased region" description="Basic residues" evidence="1">
    <location>
        <begin position="42"/>
        <end position="58"/>
    </location>
</feature>
<comment type="caution">
    <text evidence="3">The sequence shown here is derived from an EMBL/GenBank/DDBJ whole genome shotgun (WGS) entry which is preliminary data.</text>
</comment>
<keyword evidence="4" id="KW-1185">Reference proteome</keyword>
<dbReference type="Pfam" id="PF08303">
    <property type="entry name" value="tRNA_lig_kinase"/>
    <property type="match status" value="1"/>
</dbReference>
<evidence type="ECO:0000256" key="1">
    <source>
        <dbReference type="SAM" id="MobiDB-lite"/>
    </source>
</evidence>
<proteinExistence type="predicted"/>
<organism evidence="3 4">
    <name type="scientific">Mycena metata</name>
    <dbReference type="NCBI Taxonomy" id="1033252"/>
    <lineage>
        <taxon>Eukaryota</taxon>
        <taxon>Fungi</taxon>
        <taxon>Dikarya</taxon>
        <taxon>Basidiomycota</taxon>
        <taxon>Agaricomycotina</taxon>
        <taxon>Agaricomycetes</taxon>
        <taxon>Agaricomycetidae</taxon>
        <taxon>Agaricales</taxon>
        <taxon>Marasmiineae</taxon>
        <taxon>Mycenaceae</taxon>
        <taxon>Mycena</taxon>
    </lineage>
</organism>
<dbReference type="InterPro" id="IPR027417">
    <property type="entry name" value="P-loop_NTPase"/>
</dbReference>
<dbReference type="SUPFAM" id="SSF52540">
    <property type="entry name" value="P-loop containing nucleoside triphosphate hydrolases"/>
    <property type="match status" value="1"/>
</dbReference>
<dbReference type="GO" id="GO:0006388">
    <property type="term" value="P:tRNA splicing, via endonucleolytic cleavage and ligation"/>
    <property type="evidence" value="ECO:0007669"/>
    <property type="project" value="InterPro"/>
</dbReference>
<reference evidence="3" key="1">
    <citation type="submission" date="2023-03" db="EMBL/GenBank/DDBJ databases">
        <title>Massive genome expansion in bonnet fungi (Mycena s.s.) driven by repeated elements and novel gene families across ecological guilds.</title>
        <authorList>
            <consortium name="Lawrence Berkeley National Laboratory"/>
            <person name="Harder C.B."/>
            <person name="Miyauchi S."/>
            <person name="Viragh M."/>
            <person name="Kuo A."/>
            <person name="Thoen E."/>
            <person name="Andreopoulos B."/>
            <person name="Lu D."/>
            <person name="Skrede I."/>
            <person name="Drula E."/>
            <person name="Henrissat B."/>
            <person name="Morin E."/>
            <person name="Kohler A."/>
            <person name="Barry K."/>
            <person name="LaButti K."/>
            <person name="Morin E."/>
            <person name="Salamov A."/>
            <person name="Lipzen A."/>
            <person name="Mereny Z."/>
            <person name="Hegedus B."/>
            <person name="Baldrian P."/>
            <person name="Stursova M."/>
            <person name="Weitz H."/>
            <person name="Taylor A."/>
            <person name="Grigoriev I.V."/>
            <person name="Nagy L.G."/>
            <person name="Martin F."/>
            <person name="Kauserud H."/>
        </authorList>
    </citation>
    <scope>NUCLEOTIDE SEQUENCE</scope>
    <source>
        <strain evidence="3">CBHHK182m</strain>
    </source>
</reference>
<gene>
    <name evidence="3" type="ORF">B0H16DRAFT_1715656</name>
</gene>
<dbReference type="EMBL" id="JARKIB010000017">
    <property type="protein sequence ID" value="KAJ7770028.1"/>
    <property type="molecule type" value="Genomic_DNA"/>
</dbReference>
<dbReference type="GO" id="GO:0005524">
    <property type="term" value="F:ATP binding"/>
    <property type="evidence" value="ECO:0007669"/>
    <property type="project" value="InterPro"/>
</dbReference>
<evidence type="ECO:0000259" key="2">
    <source>
        <dbReference type="Pfam" id="PF08303"/>
    </source>
</evidence>
<dbReference type="PANTHER" id="PTHR32004:SF1">
    <property type="entry name" value="TRNA LIGASE"/>
    <property type="match status" value="1"/>
</dbReference>
<feature type="region of interest" description="Disordered" evidence="1">
    <location>
        <begin position="42"/>
        <end position="74"/>
    </location>
</feature>
<dbReference type="GO" id="GO:0003972">
    <property type="term" value="F:RNA ligase (ATP) activity"/>
    <property type="evidence" value="ECO:0007669"/>
    <property type="project" value="InterPro"/>
</dbReference>
<evidence type="ECO:0000313" key="3">
    <source>
        <dbReference type="EMBL" id="KAJ7770028.1"/>
    </source>
</evidence>
<dbReference type="PANTHER" id="PTHR32004">
    <property type="entry name" value="TRNA LIGASE"/>
    <property type="match status" value="1"/>
</dbReference>
<name>A0AAD7JRI5_9AGAR</name>